<dbReference type="PANTHER" id="PTHR15887">
    <property type="entry name" value="TRANSMEMBRANE PROTEIN 69"/>
    <property type="match status" value="1"/>
</dbReference>
<evidence type="ECO:0000256" key="1">
    <source>
        <dbReference type="SAM" id="Phobius"/>
    </source>
</evidence>
<feature type="transmembrane region" description="Helical" evidence="1">
    <location>
        <begin position="98"/>
        <end position="117"/>
    </location>
</feature>
<dbReference type="InterPro" id="IPR021836">
    <property type="entry name" value="DUF3429"/>
</dbReference>
<accession>A0ABQ4PXX0</accession>
<dbReference type="PANTHER" id="PTHR15887:SF1">
    <property type="entry name" value="TRANSMEMBRANE PROTEIN 69"/>
    <property type="match status" value="1"/>
</dbReference>
<dbReference type="Pfam" id="PF11911">
    <property type="entry name" value="DUF3429"/>
    <property type="match status" value="1"/>
</dbReference>
<feature type="transmembrane region" description="Helical" evidence="1">
    <location>
        <begin position="12"/>
        <end position="32"/>
    </location>
</feature>
<sequence length="155" mass="16636">MRRRDIAPIGPWIIGILGLVPFFGTLAGSMLATAPLDGVSTTLFFAYAGVILSFLGGARWGFEIGARPEAPDFFTLSFSVMPSLVGAIAMLSQYIAPLIGLALLAGGFMLMWLWDFVSSGGSTRRWPLWYQPLRTILTLGALAALGAKAWLTLPN</sequence>
<keyword evidence="1" id="KW-1133">Transmembrane helix</keyword>
<reference evidence="2" key="1">
    <citation type="submission" date="2021-05" db="EMBL/GenBank/DDBJ databases">
        <authorList>
            <person name="Tanabe Y."/>
        </authorList>
    </citation>
    <scope>NUCLEOTIDE SEQUENCE</scope>
    <source>
        <strain evidence="2">BOTRYCO-1</strain>
    </source>
</reference>
<name>A0ABQ4PXX0_9PROT</name>
<protein>
    <recommendedName>
        <fullName evidence="4">DUF3429 domain-containing protein</fullName>
    </recommendedName>
</protein>
<comment type="caution">
    <text evidence="2">The sequence shown here is derived from an EMBL/GenBank/DDBJ whole genome shotgun (WGS) entry which is preliminary data.</text>
</comment>
<evidence type="ECO:0000313" key="3">
    <source>
        <dbReference type="Proteomes" id="UP001161064"/>
    </source>
</evidence>
<dbReference type="RefSeq" id="WP_284360968.1">
    <property type="nucleotide sequence ID" value="NZ_BPFZ01000014.1"/>
</dbReference>
<feature type="transmembrane region" description="Helical" evidence="1">
    <location>
        <begin position="74"/>
        <end position="92"/>
    </location>
</feature>
<feature type="transmembrane region" description="Helical" evidence="1">
    <location>
        <begin position="129"/>
        <end position="151"/>
    </location>
</feature>
<keyword evidence="1" id="KW-0472">Membrane</keyword>
<evidence type="ECO:0008006" key="4">
    <source>
        <dbReference type="Google" id="ProtNLM"/>
    </source>
</evidence>
<gene>
    <name evidence="2" type="ORF">PsB1_1970</name>
</gene>
<dbReference type="Proteomes" id="UP001161064">
    <property type="component" value="Unassembled WGS sequence"/>
</dbReference>
<keyword evidence="3" id="KW-1185">Reference proteome</keyword>
<proteinExistence type="predicted"/>
<reference evidence="2" key="2">
    <citation type="journal article" date="2023" name="ISME Commun">
        <title>Characterization of a bloom-associated alphaproteobacterial lineage, 'Candidatus Phycosocius': insights into freshwater algal-bacterial interactions.</title>
        <authorList>
            <person name="Tanabe Y."/>
            <person name="Yamaguchi H."/>
            <person name="Yoshida M."/>
            <person name="Kai A."/>
            <person name="Okazaki Y."/>
        </authorList>
    </citation>
    <scope>NUCLEOTIDE SEQUENCE</scope>
    <source>
        <strain evidence="2">BOTRYCO-1</strain>
    </source>
</reference>
<dbReference type="EMBL" id="BPFZ01000014">
    <property type="protein sequence ID" value="GIU67816.1"/>
    <property type="molecule type" value="Genomic_DNA"/>
</dbReference>
<keyword evidence="1" id="KW-0812">Transmembrane</keyword>
<feature type="transmembrane region" description="Helical" evidence="1">
    <location>
        <begin position="44"/>
        <end position="62"/>
    </location>
</feature>
<evidence type="ECO:0000313" key="2">
    <source>
        <dbReference type="EMBL" id="GIU67816.1"/>
    </source>
</evidence>
<organism evidence="2 3">
    <name type="scientific">Candidatus Phycosocius spiralis</name>
    <dbReference type="NCBI Taxonomy" id="2815099"/>
    <lineage>
        <taxon>Bacteria</taxon>
        <taxon>Pseudomonadati</taxon>
        <taxon>Pseudomonadota</taxon>
        <taxon>Alphaproteobacteria</taxon>
        <taxon>Caulobacterales</taxon>
        <taxon>Caulobacterales incertae sedis</taxon>
        <taxon>Candidatus Phycosocius</taxon>
    </lineage>
</organism>